<evidence type="ECO:0000313" key="1">
    <source>
        <dbReference type="EMBL" id="KAJ7772285.1"/>
    </source>
</evidence>
<accession>A0AAD7JUX0</accession>
<name>A0AAD7JUX0_9AGAR</name>
<evidence type="ECO:0000313" key="2">
    <source>
        <dbReference type="Proteomes" id="UP001215598"/>
    </source>
</evidence>
<comment type="caution">
    <text evidence="1">The sequence shown here is derived from an EMBL/GenBank/DDBJ whole genome shotgun (WGS) entry which is preliminary data.</text>
</comment>
<organism evidence="1 2">
    <name type="scientific">Mycena metata</name>
    <dbReference type="NCBI Taxonomy" id="1033252"/>
    <lineage>
        <taxon>Eukaryota</taxon>
        <taxon>Fungi</taxon>
        <taxon>Dikarya</taxon>
        <taxon>Basidiomycota</taxon>
        <taxon>Agaricomycotina</taxon>
        <taxon>Agaricomycetes</taxon>
        <taxon>Agaricomycetidae</taxon>
        <taxon>Agaricales</taxon>
        <taxon>Marasmiineae</taxon>
        <taxon>Mycenaceae</taxon>
        <taxon>Mycena</taxon>
    </lineage>
</organism>
<proteinExistence type="predicted"/>
<gene>
    <name evidence="1" type="ORF">B0H16DRAFT_1451359</name>
</gene>
<keyword evidence="2" id="KW-1185">Reference proteome</keyword>
<reference evidence="1" key="1">
    <citation type="submission" date="2023-03" db="EMBL/GenBank/DDBJ databases">
        <title>Massive genome expansion in bonnet fungi (Mycena s.s.) driven by repeated elements and novel gene families across ecological guilds.</title>
        <authorList>
            <consortium name="Lawrence Berkeley National Laboratory"/>
            <person name="Harder C.B."/>
            <person name="Miyauchi S."/>
            <person name="Viragh M."/>
            <person name="Kuo A."/>
            <person name="Thoen E."/>
            <person name="Andreopoulos B."/>
            <person name="Lu D."/>
            <person name="Skrede I."/>
            <person name="Drula E."/>
            <person name="Henrissat B."/>
            <person name="Morin E."/>
            <person name="Kohler A."/>
            <person name="Barry K."/>
            <person name="LaButti K."/>
            <person name="Morin E."/>
            <person name="Salamov A."/>
            <person name="Lipzen A."/>
            <person name="Mereny Z."/>
            <person name="Hegedus B."/>
            <person name="Baldrian P."/>
            <person name="Stursova M."/>
            <person name="Weitz H."/>
            <person name="Taylor A."/>
            <person name="Grigoriev I.V."/>
            <person name="Nagy L.G."/>
            <person name="Martin F."/>
            <person name="Kauserud H."/>
        </authorList>
    </citation>
    <scope>NUCLEOTIDE SEQUENCE</scope>
    <source>
        <strain evidence="1">CBHHK182m</strain>
    </source>
</reference>
<dbReference type="EMBL" id="JARKIB010000014">
    <property type="protein sequence ID" value="KAJ7772285.1"/>
    <property type="molecule type" value="Genomic_DNA"/>
</dbReference>
<dbReference type="AlphaFoldDB" id="A0AAD7JUX0"/>
<protein>
    <submittedName>
        <fullName evidence="1">Uncharacterized protein</fullName>
    </submittedName>
</protein>
<dbReference type="Proteomes" id="UP001215598">
    <property type="component" value="Unassembled WGS sequence"/>
</dbReference>
<sequence length="174" mass="19697">MRLTHRGEDQRIMLVHIFPAEVQWNSVEFAELEPNSSQMQSLSSSIELFQLGCENQEHPKVIMGFNYMCWVCNLNQIGCNHHGGSHYLTSLTRSVTIYVNFMPTPSFQSPQSASKWDVQLIRVPAIVGNGRPEAQVLKISPSGETVRFSHPNVDLKVQGLIIWDFPDVLAEVEM</sequence>